<dbReference type="GO" id="GO:0003676">
    <property type="term" value="F:nucleic acid binding"/>
    <property type="evidence" value="ECO:0007669"/>
    <property type="project" value="InterPro"/>
</dbReference>
<keyword evidence="2" id="KW-0812">Transmembrane</keyword>
<dbReference type="SUPFAM" id="SSF54928">
    <property type="entry name" value="RNA-binding domain, RBD"/>
    <property type="match status" value="1"/>
</dbReference>
<feature type="transmembrane region" description="Helical" evidence="2">
    <location>
        <begin position="183"/>
        <end position="207"/>
    </location>
</feature>
<name>A0A9W7BIN4_9STRA</name>
<dbReference type="InterPro" id="IPR035979">
    <property type="entry name" value="RBD_domain_sf"/>
</dbReference>
<evidence type="ECO:0000313" key="3">
    <source>
        <dbReference type="EMBL" id="GMH86890.1"/>
    </source>
</evidence>
<dbReference type="InterPro" id="IPR045122">
    <property type="entry name" value="Csc1-like"/>
</dbReference>
<feature type="region of interest" description="Disordered" evidence="1">
    <location>
        <begin position="825"/>
        <end position="844"/>
    </location>
</feature>
<keyword evidence="4" id="KW-1185">Reference proteome</keyword>
<proteinExistence type="predicted"/>
<evidence type="ECO:0000256" key="2">
    <source>
        <dbReference type="SAM" id="Phobius"/>
    </source>
</evidence>
<feature type="transmembrane region" description="Helical" evidence="2">
    <location>
        <begin position="602"/>
        <end position="625"/>
    </location>
</feature>
<feature type="region of interest" description="Disordered" evidence="1">
    <location>
        <begin position="879"/>
        <end position="900"/>
    </location>
</feature>
<evidence type="ECO:0000256" key="1">
    <source>
        <dbReference type="SAM" id="MobiDB-lite"/>
    </source>
</evidence>
<comment type="caution">
    <text evidence="3">The sequence shown here is derived from an EMBL/GenBank/DDBJ whole genome shotgun (WGS) entry which is preliminary data.</text>
</comment>
<dbReference type="Gene3D" id="3.30.70.330">
    <property type="match status" value="1"/>
</dbReference>
<feature type="compositionally biased region" description="Low complexity" evidence="1">
    <location>
        <begin position="911"/>
        <end position="921"/>
    </location>
</feature>
<feature type="transmembrane region" description="Helical" evidence="2">
    <location>
        <begin position="699"/>
        <end position="717"/>
    </location>
</feature>
<dbReference type="PANTHER" id="PTHR13018">
    <property type="entry name" value="PROBABLE MEMBRANE PROTEIN DUF221-RELATED"/>
    <property type="match status" value="1"/>
</dbReference>
<feature type="transmembrane region" description="Helical" evidence="2">
    <location>
        <begin position="502"/>
        <end position="522"/>
    </location>
</feature>
<feature type="transmembrane region" description="Helical" evidence="2">
    <location>
        <begin position="738"/>
        <end position="760"/>
    </location>
</feature>
<keyword evidence="2" id="KW-0472">Membrane</keyword>
<accession>A0A9W7BIN4</accession>
<feature type="compositionally biased region" description="Acidic residues" evidence="1">
    <location>
        <begin position="879"/>
        <end position="888"/>
    </location>
</feature>
<feature type="transmembrane region" description="Helical" evidence="2">
    <location>
        <begin position="428"/>
        <end position="448"/>
    </location>
</feature>
<dbReference type="InterPro" id="IPR012677">
    <property type="entry name" value="Nucleotide-bd_a/b_plait_sf"/>
</dbReference>
<reference evidence="4" key="1">
    <citation type="journal article" date="2023" name="Commun. Biol.">
        <title>Genome analysis of Parmales, the sister group of diatoms, reveals the evolutionary specialization of diatoms from phago-mixotrophs to photoautotrophs.</title>
        <authorList>
            <person name="Ban H."/>
            <person name="Sato S."/>
            <person name="Yoshikawa S."/>
            <person name="Yamada K."/>
            <person name="Nakamura Y."/>
            <person name="Ichinomiya M."/>
            <person name="Sato N."/>
            <person name="Blanc-Mathieu R."/>
            <person name="Endo H."/>
            <person name="Kuwata A."/>
            <person name="Ogata H."/>
        </authorList>
    </citation>
    <scope>NUCLEOTIDE SEQUENCE [LARGE SCALE GENOMIC DNA]</scope>
    <source>
        <strain evidence="4">NIES 3699</strain>
    </source>
</reference>
<dbReference type="GO" id="GO:0005886">
    <property type="term" value="C:plasma membrane"/>
    <property type="evidence" value="ECO:0007669"/>
    <property type="project" value="TreeGrafter"/>
</dbReference>
<feature type="compositionally biased region" description="Basic and acidic residues" evidence="1">
    <location>
        <begin position="889"/>
        <end position="900"/>
    </location>
</feature>
<feature type="transmembrane region" description="Helical" evidence="2">
    <location>
        <begin position="542"/>
        <end position="560"/>
    </location>
</feature>
<feature type="region of interest" description="Disordered" evidence="1">
    <location>
        <begin position="1"/>
        <end position="29"/>
    </location>
</feature>
<dbReference type="AlphaFoldDB" id="A0A9W7BIN4"/>
<feature type="transmembrane region" description="Helical" evidence="2">
    <location>
        <begin position="121"/>
        <end position="142"/>
    </location>
</feature>
<organism evidence="3 4">
    <name type="scientific">Triparma verrucosa</name>
    <dbReference type="NCBI Taxonomy" id="1606542"/>
    <lineage>
        <taxon>Eukaryota</taxon>
        <taxon>Sar</taxon>
        <taxon>Stramenopiles</taxon>
        <taxon>Ochrophyta</taxon>
        <taxon>Bolidophyceae</taxon>
        <taxon>Parmales</taxon>
        <taxon>Triparmaceae</taxon>
        <taxon>Triparma</taxon>
    </lineage>
</organism>
<dbReference type="GO" id="GO:0005227">
    <property type="term" value="F:calcium-activated cation channel activity"/>
    <property type="evidence" value="ECO:0007669"/>
    <property type="project" value="InterPro"/>
</dbReference>
<protein>
    <submittedName>
        <fullName evidence="3">Uncharacterized protein</fullName>
    </submittedName>
</protein>
<dbReference type="Proteomes" id="UP001165160">
    <property type="component" value="Unassembled WGS sequence"/>
</dbReference>
<keyword evidence="2" id="KW-1133">Transmembrane helix</keyword>
<dbReference type="EMBL" id="BRXX01000065">
    <property type="protein sequence ID" value="GMH86890.1"/>
    <property type="molecule type" value="Genomic_DNA"/>
</dbReference>
<evidence type="ECO:0000313" key="4">
    <source>
        <dbReference type="Proteomes" id="UP001165160"/>
    </source>
</evidence>
<feature type="transmembrane region" description="Helical" evidence="2">
    <location>
        <begin position="792"/>
        <end position="810"/>
    </location>
</feature>
<sequence>MTTTEAPRSRLLSKGDGSTKMELVSSTSNANSVDVQVAETYARSLLPHDEKGQKLNDVPVGSHFKRRNPEAIKALGKKDRDSVPATAELEEILEAEKLRSGTTFTKKFGAGVSLYLKMLHLFAWTFTAMGLLTIPSLTAFIMGHGEGEVADLSMTTLANLPEVDSLGNHVEMDPWGTLDQRQIFILLSYFDAAQIALCMASFLFLIYKQHQFEVDTDIICTTPGDYTIFVSNLPGDVQPEEISKYFEKILSNEDSNVFTPAEIEEGCHFVANVTLHRAHASVLERSLEIADLEKKLHILVTEHKVPPAKQVAKTRAKLQELNEAQDKDLEVEKRPVCAFVTFENDEGKDNVMKLFRQLKINSKRKKAKACCRIECCCPSPEFPFPTLESPEYLFRETTQLKIQRAKEPEDINFANLEKSKFETTMGKIWSFLLCWVVLIVCLALIFGIKTHSKELKPTAVCDNEVDYTYTMSLESSYNHECYCITKGMEDFEHCSEVLYSLIYSYSASFFTAIINVILAAVIRKTASWQLWTSYSSERAVELIATFVAQFTNTCVILVAVELDWTKIIGFNFWAYLPGFSGAINDSSEYVDASEYSHFGVEWYQVVGSSILLNLIINSMMPHIILSVTRNLASFSAWKAGWSFSCSTCFGGLGFCGGPPRAPTQSALNRLHAKRAIFNLPSRYSFVLTTVFIVNSFSSTMPIMPWLGAFTFTILYRIDKDNIINYYTDVSMKRFDAQISHVAALMFPSSCFLHCLCAIVLTSDPFLVPYTVHEKTDIMGYELFHRALLPNTIHMTALGAVFVVIISFLNFQKFASAVKELFRDPTQSSAEEEEEDNPTWTQTLEDNKFNTEQVFSYEVTKHPNYRHCFELTIDGASVEEDGQEGEGDLEEGRHQGSFDVGRRRTVSDKLASSFSSRPSQSSIDDKVRESDVELELEKGIELKEKKEVVGELLDEVKVEAVEEEVKVEDGRSGCKVGDKVTSIWGQGVVETIRENGTVCFTLENWELAYGSKVRMFLNPKNVGVVS</sequence>
<feature type="region of interest" description="Disordered" evidence="1">
    <location>
        <begin position="908"/>
        <end position="927"/>
    </location>
</feature>
<dbReference type="PANTHER" id="PTHR13018:SF5">
    <property type="entry name" value="RE44586P"/>
    <property type="match status" value="1"/>
</dbReference>
<gene>
    <name evidence="3" type="ORF">TrVE_jg1981</name>
</gene>